<sequence length="30" mass="3464">MKNRIIFQLIMITTIDIRIVLNGLISDMTS</sequence>
<dbReference type="KEGG" id="ypy:YPK_0787"/>
<dbReference type="EMBL" id="CP000950">
    <property type="protein sequence ID" value="ACA67088.1"/>
    <property type="molecule type" value="Genomic_DNA"/>
</dbReference>
<organism evidence="1">
    <name type="scientific">Yersinia pseudotuberculosis serotype O:3 (strain YPIII)</name>
    <dbReference type="NCBI Taxonomy" id="502800"/>
    <lineage>
        <taxon>Bacteria</taxon>
        <taxon>Pseudomonadati</taxon>
        <taxon>Pseudomonadota</taxon>
        <taxon>Gammaproteobacteria</taxon>
        <taxon>Enterobacterales</taxon>
        <taxon>Yersiniaceae</taxon>
        <taxon>Yersinia</taxon>
    </lineage>
</organism>
<proteinExistence type="predicted"/>
<evidence type="ECO:0000313" key="1">
    <source>
        <dbReference type="EMBL" id="ACA67088.1"/>
    </source>
</evidence>
<dbReference type="AlphaFoldDB" id="A0A0H3B0B6"/>
<name>A0A0H3B0B6_YERPY</name>
<gene>
    <name evidence="1" type="ordered locus">YPK_0787</name>
</gene>
<reference evidence="1" key="1">
    <citation type="submission" date="2008-02" db="EMBL/GenBank/DDBJ databases">
        <title>Complete sequence of Yersinia pseudotuberculosis YPIII.</title>
        <authorList>
            <consortium name="US DOE Joint Genome Institute"/>
            <person name="Challacombe J.F."/>
            <person name="Bruce D."/>
            <person name="Detter J.C."/>
            <person name="Green L."/>
            <person name="Land M."/>
            <person name="Munk C."/>
            <person name="Lindler L.E."/>
            <person name="Nikolich M.P."/>
            <person name="Brettin T."/>
        </authorList>
    </citation>
    <scope>NUCLEOTIDE SEQUENCE</scope>
    <source>
        <strain evidence="1">YPIII</strain>
    </source>
</reference>
<protein>
    <submittedName>
        <fullName evidence="1">Uncharacterized protein</fullName>
    </submittedName>
</protein>
<accession>A0A0H3B0B6</accession>